<dbReference type="Gene3D" id="3.40.1110.10">
    <property type="entry name" value="Calcium-transporting ATPase, cytoplasmic domain N"/>
    <property type="match status" value="3"/>
</dbReference>
<evidence type="ECO:0000256" key="2">
    <source>
        <dbReference type="ARBA" id="ARBA00012790"/>
    </source>
</evidence>
<feature type="compositionally biased region" description="Polar residues" evidence="16">
    <location>
        <begin position="784"/>
        <end position="798"/>
    </location>
</feature>
<dbReference type="OrthoDB" id="3352408at2759"/>
<evidence type="ECO:0000256" key="5">
    <source>
        <dbReference type="ARBA" id="ARBA00022692"/>
    </source>
</evidence>
<dbReference type="RefSeq" id="XP_040738914.1">
    <property type="nucleotide sequence ID" value="XM_040890794.1"/>
</dbReference>
<feature type="compositionally biased region" description="Basic and acidic residues" evidence="16">
    <location>
        <begin position="241"/>
        <end position="258"/>
    </location>
</feature>
<evidence type="ECO:0000259" key="18">
    <source>
        <dbReference type="Pfam" id="PF00122"/>
    </source>
</evidence>
<dbReference type="InterPro" id="IPR059000">
    <property type="entry name" value="ATPase_P-type_domA"/>
</dbReference>
<dbReference type="Pfam" id="PF13246">
    <property type="entry name" value="Cation_ATPase"/>
    <property type="match status" value="1"/>
</dbReference>
<feature type="compositionally biased region" description="Polar residues" evidence="16">
    <location>
        <begin position="1434"/>
        <end position="1447"/>
    </location>
</feature>
<feature type="region of interest" description="Disordered" evidence="16">
    <location>
        <begin position="1489"/>
        <end position="1517"/>
    </location>
</feature>
<keyword evidence="6" id="KW-0479">Metal-binding</keyword>
<dbReference type="InterPro" id="IPR004014">
    <property type="entry name" value="ATPase_P-typ_cation-transptr_N"/>
</dbReference>
<feature type="domain" description="P-type ATPase A" evidence="18">
    <location>
        <begin position="171"/>
        <end position="355"/>
    </location>
</feature>
<dbReference type="PANTHER" id="PTHR24093:SF369">
    <property type="entry name" value="CALCIUM-TRANSPORTING ATPASE"/>
    <property type="match status" value="1"/>
</dbReference>
<keyword evidence="13" id="KW-0406">Ion transport</keyword>
<feature type="region of interest" description="Disordered" evidence="16">
    <location>
        <begin position="503"/>
        <end position="526"/>
    </location>
</feature>
<evidence type="ECO:0000256" key="17">
    <source>
        <dbReference type="SAM" id="Phobius"/>
    </source>
</evidence>
<dbReference type="Pfam" id="PF00122">
    <property type="entry name" value="E1-E2_ATPase"/>
    <property type="match status" value="1"/>
</dbReference>
<gene>
    <name evidence="21" type="ORF">DL89DRAFT_298528</name>
</gene>
<dbReference type="GO" id="GO:0005886">
    <property type="term" value="C:plasma membrane"/>
    <property type="evidence" value="ECO:0007669"/>
    <property type="project" value="TreeGrafter"/>
</dbReference>
<accession>A0A1Y1VQM3</accession>
<keyword evidence="3" id="KW-0813">Transport</keyword>
<evidence type="ECO:0000259" key="19">
    <source>
        <dbReference type="Pfam" id="PF00689"/>
    </source>
</evidence>
<dbReference type="Gene3D" id="3.40.50.1000">
    <property type="entry name" value="HAD superfamily/HAD-like"/>
    <property type="match status" value="2"/>
</dbReference>
<dbReference type="GO" id="GO:0046872">
    <property type="term" value="F:metal ion binding"/>
    <property type="evidence" value="ECO:0007669"/>
    <property type="project" value="UniProtKB-KW"/>
</dbReference>
<feature type="transmembrane region" description="Helical" evidence="17">
    <location>
        <begin position="1198"/>
        <end position="1216"/>
    </location>
</feature>
<feature type="compositionally biased region" description="Polar residues" evidence="16">
    <location>
        <begin position="577"/>
        <end position="587"/>
    </location>
</feature>
<reference evidence="21 22" key="1">
    <citation type="submission" date="2016-07" db="EMBL/GenBank/DDBJ databases">
        <title>Pervasive Adenine N6-methylation of Active Genes in Fungi.</title>
        <authorList>
            <consortium name="DOE Joint Genome Institute"/>
            <person name="Mondo S.J."/>
            <person name="Dannebaum R.O."/>
            <person name="Kuo R.C."/>
            <person name="Labutti K."/>
            <person name="Haridas S."/>
            <person name="Kuo A."/>
            <person name="Salamov A."/>
            <person name="Ahrendt S.R."/>
            <person name="Lipzen A."/>
            <person name="Sullivan W."/>
            <person name="Andreopoulos W.B."/>
            <person name="Clum A."/>
            <person name="Lindquist E."/>
            <person name="Daum C."/>
            <person name="Ramamoorthy G.K."/>
            <person name="Gryganskyi A."/>
            <person name="Culley D."/>
            <person name="Magnuson J.K."/>
            <person name="James T.Y."/>
            <person name="O'Malley M.A."/>
            <person name="Stajich J.E."/>
            <person name="Spatafora J.W."/>
            <person name="Visel A."/>
            <person name="Grigoriev I.V."/>
        </authorList>
    </citation>
    <scope>NUCLEOTIDE SEQUENCE [LARGE SCALE GENOMIC DNA]</scope>
    <source>
        <strain evidence="21 22">ATCC 12442</strain>
    </source>
</reference>
<dbReference type="SUPFAM" id="SSF81660">
    <property type="entry name" value="Metal cation-transporting ATPase, ATP-binding domain N"/>
    <property type="match status" value="1"/>
</dbReference>
<dbReference type="GeneID" id="63807442"/>
<evidence type="ECO:0000313" key="21">
    <source>
        <dbReference type="EMBL" id="ORX63345.1"/>
    </source>
</evidence>
<keyword evidence="22" id="KW-1185">Reference proteome</keyword>
<feature type="region of interest" description="Disordered" evidence="16">
    <location>
        <begin position="1"/>
        <end position="36"/>
    </location>
</feature>
<evidence type="ECO:0000256" key="9">
    <source>
        <dbReference type="ARBA" id="ARBA00022840"/>
    </source>
</evidence>
<dbReference type="InterPro" id="IPR001757">
    <property type="entry name" value="P_typ_ATPase"/>
</dbReference>
<feature type="region of interest" description="Disordered" evidence="16">
    <location>
        <begin position="1359"/>
        <end position="1384"/>
    </location>
</feature>
<evidence type="ECO:0000256" key="14">
    <source>
        <dbReference type="ARBA" id="ARBA00023136"/>
    </source>
</evidence>
<dbReference type="SUPFAM" id="SSF56784">
    <property type="entry name" value="HAD-like"/>
    <property type="match status" value="1"/>
</dbReference>
<keyword evidence="9" id="KW-0067">ATP-binding</keyword>
<feature type="region of interest" description="Disordered" evidence="16">
    <location>
        <begin position="1400"/>
        <end position="1471"/>
    </location>
</feature>
<feature type="domain" description="Cation-transporting P-type ATPase N-terminal" evidence="20">
    <location>
        <begin position="106"/>
        <end position="140"/>
    </location>
</feature>
<dbReference type="PRINTS" id="PR00119">
    <property type="entry name" value="CATATPASE"/>
</dbReference>
<dbReference type="Pfam" id="PF00702">
    <property type="entry name" value="Hydrolase"/>
    <property type="match status" value="1"/>
</dbReference>
<feature type="compositionally biased region" description="Basic and acidic residues" evidence="16">
    <location>
        <begin position="1507"/>
        <end position="1517"/>
    </location>
</feature>
<keyword evidence="12 17" id="KW-1133">Transmembrane helix</keyword>
<evidence type="ECO:0000256" key="1">
    <source>
        <dbReference type="ARBA" id="ARBA00004127"/>
    </source>
</evidence>
<dbReference type="NCBIfam" id="TIGR01494">
    <property type="entry name" value="ATPase_P-type"/>
    <property type="match status" value="2"/>
</dbReference>
<keyword evidence="7" id="KW-0547">Nucleotide-binding</keyword>
<dbReference type="InterPro" id="IPR023298">
    <property type="entry name" value="ATPase_P-typ_TM_dom_sf"/>
</dbReference>
<dbReference type="STRING" id="61395.A0A1Y1VQM3"/>
<keyword evidence="4" id="KW-0109">Calcium transport</keyword>
<evidence type="ECO:0000256" key="8">
    <source>
        <dbReference type="ARBA" id="ARBA00022837"/>
    </source>
</evidence>
<keyword evidence="14 17" id="KW-0472">Membrane</keyword>
<dbReference type="Proteomes" id="UP000193922">
    <property type="component" value="Unassembled WGS sequence"/>
</dbReference>
<evidence type="ECO:0000256" key="10">
    <source>
        <dbReference type="ARBA" id="ARBA00022842"/>
    </source>
</evidence>
<dbReference type="InterPro" id="IPR006068">
    <property type="entry name" value="ATPase_P-typ_cation-transptr_C"/>
</dbReference>
<feature type="region of interest" description="Disordered" evidence="16">
    <location>
        <begin position="668"/>
        <end position="688"/>
    </location>
</feature>
<dbReference type="EMBL" id="MCFD01000219">
    <property type="protein sequence ID" value="ORX63345.1"/>
    <property type="molecule type" value="Genomic_DNA"/>
</dbReference>
<evidence type="ECO:0000256" key="11">
    <source>
        <dbReference type="ARBA" id="ARBA00022967"/>
    </source>
</evidence>
<dbReference type="Gene3D" id="1.20.1110.10">
    <property type="entry name" value="Calcium-transporting ATPase, transmembrane domain"/>
    <property type="match status" value="3"/>
</dbReference>
<keyword evidence="5 17" id="KW-0812">Transmembrane</keyword>
<feature type="compositionally biased region" description="Polar residues" evidence="16">
    <location>
        <begin position="13"/>
        <end position="29"/>
    </location>
</feature>
<dbReference type="GO" id="GO:0016887">
    <property type="term" value="F:ATP hydrolysis activity"/>
    <property type="evidence" value="ECO:0007669"/>
    <property type="project" value="InterPro"/>
</dbReference>
<evidence type="ECO:0000256" key="7">
    <source>
        <dbReference type="ARBA" id="ARBA00022741"/>
    </source>
</evidence>
<feature type="transmembrane region" description="Helical" evidence="17">
    <location>
        <begin position="420"/>
        <end position="446"/>
    </location>
</feature>
<feature type="transmembrane region" description="Helical" evidence="17">
    <location>
        <begin position="1303"/>
        <end position="1324"/>
    </location>
</feature>
<feature type="compositionally biased region" description="Acidic residues" evidence="16">
    <location>
        <begin position="287"/>
        <end position="296"/>
    </location>
</feature>
<feature type="compositionally biased region" description="Polar residues" evidence="16">
    <location>
        <begin position="678"/>
        <end position="688"/>
    </location>
</feature>
<evidence type="ECO:0000256" key="15">
    <source>
        <dbReference type="ARBA" id="ARBA00067965"/>
    </source>
</evidence>
<dbReference type="InterPro" id="IPR023214">
    <property type="entry name" value="HAD_sf"/>
</dbReference>
<keyword evidence="10" id="KW-0460">Magnesium</keyword>
<organism evidence="21 22">
    <name type="scientific">Linderina pennispora</name>
    <dbReference type="NCBI Taxonomy" id="61395"/>
    <lineage>
        <taxon>Eukaryota</taxon>
        <taxon>Fungi</taxon>
        <taxon>Fungi incertae sedis</taxon>
        <taxon>Zoopagomycota</taxon>
        <taxon>Kickxellomycotina</taxon>
        <taxon>Kickxellomycetes</taxon>
        <taxon>Kickxellales</taxon>
        <taxon>Kickxellaceae</taxon>
        <taxon>Linderina</taxon>
    </lineage>
</organism>
<sequence length="1517" mass="165192">MSANGKPAVTESVAATPSQSSDKISTSDGHSVDVDGSLSPDRLAELVADKDLEALLQQLNVDSETGIVPLRPGESLSALEKTPTRAAEIANELAREQTTTSGEIRVNILPPVKSRSFLGLVWDALHDKMLILLVVAAIVSLGIGIYQDGFAIIVAISVVTLQFRRLNAKKNDRRVRVTRGAQERLVSTNCIMVGDILHIEPGDILCADGVVVSASNLKCDESSVTGESDALRKRCLEEADQANADRRKERQRRRTELRAKRRDQRSAALRSKGESMEIETEGQSGVDADESTDGENDLTHKATVASGAPAPEKPKPKASSKNADPFLISGSRVLEGVGRCVIVGVGEKSFYGRTLMSLRKENEPTPLQAKLNDLAELIAKLGGAAGLLMFIVLIIKYFVQFGRHEVSHEATKVVDNVVRIVITAVTIIVVAVPEGLPLAVTLSLAVATTRMLKDNCLVRVLASCETMGNATTICSDKTGTLTQNRMTVVSGCIGDQYQFSSYPPGTSAMQRRRARQPPSDGLVTDMTGRAVAPDKAVLPTLLETETRRQRRLRDRRQRHQRRRLGRMGSSGFSSSSAMTPLSDASPSVSGISDLSDFSDDEDLIIPTAELAEEAPHAIMSLCHDAIAVCSTAFIPADDSSSAPASHVAASNAKSPLWRRILGRTGKKGALASNEESSEANAQVSSADKFTGSKTETAMLSWSEILGAPSYTQLREDDVERSVQVWPFSSERKSMSTLVKIRRREDGKSIWRLYVKGAPEMVLENCRWVVDVDGAFQRQDREEIMNQQASSNPSMSNYSGDDEDAPAFASVAMPSIPQINLENDSDEDNLEVRGPAGEPVPLLRVDATEDDDSSSPNMPALATGDSSYLLSAHYTGSQNIGSDTTDVNDDAYALNFPPDFAHNPAIPALPLDDETLRDLRRTVAHYASRALRTIGVAYRDFESFDEARLVQMENDSELRDSAGLVCLGIFAIEDPLRDGVTDAVRRCQNAGIIVRMVTGDNVLTARAIATQCGIYTPGMGGIVLEGPKFRRLSPEQMDVIVPRLQVLARSSPEDKRMLVEWLRTHGEVVSVTGDGTNDGPALKAANVGFSMGIAGTEVAKEASSIVVMDDNFKSIVRACMWAFQITVNVTAVLIAFVSSIVDKEQKSVFTAVQLLWINLIMDTFAALALATDPPSEELLDRYPEKQGSPLITFTMWKNIIGQSIFQVVVCFLTLYAADDIFHLHTVESSYDMLVLRTLVFNTFAWMQIFNEFNCRVLHNEVNCFKGMQKNMFFLSIVLISVVGQVIIIQWGGAAFQTTALSAKYWAFSIVGGFVALPVGLVLRLVPDQLIWWMMPFIPQDIYKTPANLEWQPPAQTVQSKLIGDNGNQRHGKGSDDEYDQYSPLADSKGMQKTSVFKFGSELSKRFQKPRDTARTPGRTPGRSRHAVQPTPPDSAVNQASAEVDSATSPRLAREPRKQHGRRGSDQPTKNVLAAAMVPSMVASSVGIGMSTSAMPPNKMSFADLVDQELEKTPRPPTP</sequence>
<dbReference type="InterPro" id="IPR036412">
    <property type="entry name" value="HAD-like_sf"/>
</dbReference>
<feature type="region of interest" description="Disordered" evidence="16">
    <location>
        <begin position="783"/>
        <end position="804"/>
    </location>
</feature>
<keyword evidence="8" id="KW-0106">Calcium</keyword>
<feature type="transmembrane region" description="Helical" evidence="17">
    <location>
        <begin position="1147"/>
        <end position="1169"/>
    </location>
</feature>
<feature type="transmembrane region" description="Helical" evidence="17">
    <location>
        <begin position="377"/>
        <end position="399"/>
    </location>
</feature>
<feature type="region of interest" description="Disordered" evidence="16">
    <location>
        <begin position="241"/>
        <end position="324"/>
    </location>
</feature>
<feature type="compositionally biased region" description="Low complexity" evidence="16">
    <location>
        <begin position="566"/>
        <end position="576"/>
    </location>
</feature>
<feature type="region of interest" description="Disordered" evidence="16">
    <location>
        <begin position="818"/>
        <end position="841"/>
    </location>
</feature>
<evidence type="ECO:0000256" key="16">
    <source>
        <dbReference type="SAM" id="MobiDB-lite"/>
    </source>
</evidence>
<comment type="caution">
    <text evidence="21">The sequence shown here is derived from an EMBL/GenBank/DDBJ whole genome shotgun (WGS) entry which is preliminary data.</text>
</comment>
<proteinExistence type="predicted"/>
<feature type="transmembrane region" description="Helical" evidence="17">
    <location>
        <begin position="1120"/>
        <end position="1140"/>
    </location>
</feature>
<evidence type="ECO:0000256" key="6">
    <source>
        <dbReference type="ARBA" id="ARBA00022723"/>
    </source>
</evidence>
<dbReference type="Pfam" id="PF00690">
    <property type="entry name" value="Cation_ATPase_N"/>
    <property type="match status" value="1"/>
</dbReference>
<dbReference type="Gene3D" id="2.70.150.10">
    <property type="entry name" value="Calcium-transporting ATPase, cytoplasmic transduction domain A"/>
    <property type="match status" value="2"/>
</dbReference>
<evidence type="ECO:0000256" key="12">
    <source>
        <dbReference type="ARBA" id="ARBA00022989"/>
    </source>
</evidence>
<dbReference type="InterPro" id="IPR008250">
    <property type="entry name" value="ATPase_P-typ_transduc_dom_A_sf"/>
</dbReference>
<evidence type="ECO:0000256" key="13">
    <source>
        <dbReference type="ARBA" id="ARBA00023065"/>
    </source>
</evidence>
<dbReference type="SUPFAM" id="SSF81665">
    <property type="entry name" value="Calcium ATPase, transmembrane domain M"/>
    <property type="match status" value="1"/>
</dbReference>
<feature type="compositionally biased region" description="Basic residues" evidence="16">
    <location>
        <begin position="548"/>
        <end position="565"/>
    </location>
</feature>
<dbReference type="GO" id="GO:0005388">
    <property type="term" value="F:P-type calcium transporter activity"/>
    <property type="evidence" value="ECO:0007669"/>
    <property type="project" value="UniProtKB-EC"/>
</dbReference>
<dbReference type="SUPFAM" id="SSF81653">
    <property type="entry name" value="Calcium ATPase, transduction domain A"/>
    <property type="match status" value="1"/>
</dbReference>
<dbReference type="GO" id="GO:0005524">
    <property type="term" value="F:ATP binding"/>
    <property type="evidence" value="ECO:0007669"/>
    <property type="project" value="UniProtKB-KW"/>
</dbReference>
<dbReference type="PRINTS" id="PR00120">
    <property type="entry name" value="HATPASE"/>
</dbReference>
<dbReference type="Pfam" id="PF00689">
    <property type="entry name" value="Cation_ATPase_C"/>
    <property type="match status" value="1"/>
</dbReference>
<dbReference type="PANTHER" id="PTHR24093">
    <property type="entry name" value="CATION TRANSPORTING ATPASE"/>
    <property type="match status" value="1"/>
</dbReference>
<feature type="transmembrane region" description="Helical" evidence="17">
    <location>
        <begin position="1271"/>
        <end position="1291"/>
    </location>
</feature>
<protein>
    <recommendedName>
        <fullName evidence="15">Calcium-transporting ATPase 2</fullName>
        <ecNumber evidence="2">7.2.2.10</ecNumber>
    </recommendedName>
</protein>
<feature type="transmembrane region" description="Helical" evidence="17">
    <location>
        <begin position="130"/>
        <end position="163"/>
    </location>
</feature>
<dbReference type="EC" id="7.2.2.10" evidence="2"/>
<keyword evidence="11" id="KW-1278">Translocase</keyword>
<feature type="domain" description="Cation-transporting P-type ATPase C-terminal" evidence="19">
    <location>
        <begin position="1146"/>
        <end position="1323"/>
    </location>
</feature>
<dbReference type="FunFam" id="3.40.50.1000:FF:000018">
    <property type="entry name" value="Calcium-transporting ATPase"/>
    <property type="match status" value="1"/>
</dbReference>
<name>A0A1Y1VQM3_9FUNG</name>
<dbReference type="GO" id="GO:0012505">
    <property type="term" value="C:endomembrane system"/>
    <property type="evidence" value="ECO:0007669"/>
    <property type="project" value="UniProtKB-SubCell"/>
</dbReference>
<evidence type="ECO:0000256" key="3">
    <source>
        <dbReference type="ARBA" id="ARBA00022448"/>
    </source>
</evidence>
<feature type="transmembrane region" description="Helical" evidence="17">
    <location>
        <begin position="1470"/>
        <end position="1488"/>
    </location>
</feature>
<dbReference type="PROSITE" id="PS00154">
    <property type="entry name" value="ATPASE_E1_E2"/>
    <property type="match status" value="1"/>
</dbReference>
<evidence type="ECO:0000256" key="4">
    <source>
        <dbReference type="ARBA" id="ARBA00022568"/>
    </source>
</evidence>
<dbReference type="InterPro" id="IPR023299">
    <property type="entry name" value="ATPase_P-typ_cyto_dom_N"/>
</dbReference>
<feature type="region of interest" description="Disordered" evidence="16">
    <location>
        <begin position="541"/>
        <end position="587"/>
    </location>
</feature>
<dbReference type="InterPro" id="IPR018303">
    <property type="entry name" value="ATPase_P-typ_P_site"/>
</dbReference>
<comment type="subcellular location">
    <subcellularLocation>
        <location evidence="1">Endomembrane system</location>
        <topology evidence="1">Multi-pass membrane protein</topology>
    </subcellularLocation>
</comment>
<evidence type="ECO:0000313" key="22">
    <source>
        <dbReference type="Proteomes" id="UP000193922"/>
    </source>
</evidence>
<evidence type="ECO:0000259" key="20">
    <source>
        <dbReference type="Pfam" id="PF00690"/>
    </source>
</evidence>
<feature type="compositionally biased region" description="Basic and acidic residues" evidence="16">
    <location>
        <begin position="1401"/>
        <end position="1412"/>
    </location>
</feature>
<dbReference type="GO" id="GO:0006874">
    <property type="term" value="P:intracellular calcium ion homeostasis"/>
    <property type="evidence" value="ECO:0007669"/>
    <property type="project" value="TreeGrafter"/>
</dbReference>